<dbReference type="SUPFAM" id="SSF55931">
    <property type="entry name" value="Glutamine synthetase/guanido kinase"/>
    <property type="match status" value="1"/>
</dbReference>
<evidence type="ECO:0000256" key="4">
    <source>
        <dbReference type="ARBA" id="ARBA00048819"/>
    </source>
</evidence>
<feature type="region of interest" description="Disordered" evidence="7">
    <location>
        <begin position="247"/>
        <end position="285"/>
    </location>
</feature>
<organism evidence="8 9">
    <name type="scientific">Frankia nepalensis</name>
    <dbReference type="NCBI Taxonomy" id="1836974"/>
    <lineage>
        <taxon>Bacteria</taxon>
        <taxon>Bacillati</taxon>
        <taxon>Actinomycetota</taxon>
        <taxon>Actinomycetes</taxon>
        <taxon>Frankiales</taxon>
        <taxon>Frankiaceae</taxon>
        <taxon>Frankia</taxon>
    </lineage>
</organism>
<dbReference type="PIRSF" id="PIRSF017901">
    <property type="entry name" value="GCL"/>
    <property type="match status" value="1"/>
</dbReference>
<dbReference type="GO" id="GO:0004357">
    <property type="term" value="F:glutamate-cysteine ligase activity"/>
    <property type="evidence" value="ECO:0007669"/>
    <property type="project" value="UniProtKB-UniRule"/>
</dbReference>
<dbReference type="AlphaFoldDB" id="A0A937UWH0"/>
<comment type="function">
    <text evidence="5">Catalyzes the synthesis of gamma-glutamylcysteine (gamma-GC). This compound is used as substrate for the biosynthesis of the low-molecular thiol compound ergothioneine.</text>
</comment>
<dbReference type="GO" id="GO:0005524">
    <property type="term" value="F:ATP binding"/>
    <property type="evidence" value="ECO:0007669"/>
    <property type="project" value="UniProtKB-UniRule"/>
</dbReference>
<dbReference type="InterPro" id="IPR014746">
    <property type="entry name" value="Gln_synth/guanido_kin_cat_dom"/>
</dbReference>
<comment type="pathway">
    <text evidence="5">Amino-acid biosynthesis; ergothioneine biosynthesis.</text>
</comment>
<evidence type="ECO:0000256" key="1">
    <source>
        <dbReference type="ARBA" id="ARBA00022598"/>
    </source>
</evidence>
<dbReference type="InterPro" id="IPR017809">
    <property type="entry name" value="EgtA_Actinobacteria"/>
</dbReference>
<comment type="caution">
    <text evidence="8">The sequence shown here is derived from an EMBL/GenBank/DDBJ whole genome shotgun (WGS) entry which is preliminary data.</text>
</comment>
<feature type="compositionally biased region" description="Basic and acidic residues" evidence="7">
    <location>
        <begin position="254"/>
        <end position="280"/>
    </location>
</feature>
<evidence type="ECO:0000256" key="3">
    <source>
        <dbReference type="ARBA" id="ARBA00022840"/>
    </source>
</evidence>
<reference evidence="8" key="1">
    <citation type="submission" date="2020-12" db="EMBL/GenBank/DDBJ databases">
        <title>Genomic characterization of non-nitrogen-fixing Frankia strains.</title>
        <authorList>
            <person name="Carlos-Shanley C."/>
            <person name="Guerra T."/>
            <person name="Hahn D."/>
        </authorList>
    </citation>
    <scope>NUCLEOTIDE SEQUENCE</scope>
    <source>
        <strain evidence="8">CN6</strain>
    </source>
</reference>
<dbReference type="PANTHER" id="PTHR34378">
    <property type="entry name" value="GLUTAMATE--CYSTEINE LIGASE, CHLOROPLASTIC"/>
    <property type="match status" value="1"/>
</dbReference>
<evidence type="ECO:0000313" key="8">
    <source>
        <dbReference type="EMBL" id="MBL7633406.1"/>
    </source>
</evidence>
<dbReference type="EC" id="6.3.2.2" evidence="5"/>
<dbReference type="NCBIfam" id="TIGR03444">
    <property type="entry name" value="EgtA_Cys_ligase"/>
    <property type="match status" value="1"/>
</dbReference>
<dbReference type="GO" id="GO:0052699">
    <property type="term" value="P:ergothioneine biosynthetic process"/>
    <property type="evidence" value="ECO:0007669"/>
    <property type="project" value="UniProtKB-UniRule"/>
</dbReference>
<comment type="catalytic activity">
    <reaction evidence="4 5 6">
        <text>L-cysteine + L-glutamate + ATP = gamma-L-glutamyl-L-cysteine + ADP + phosphate + H(+)</text>
        <dbReference type="Rhea" id="RHEA:13285"/>
        <dbReference type="ChEBI" id="CHEBI:15378"/>
        <dbReference type="ChEBI" id="CHEBI:29985"/>
        <dbReference type="ChEBI" id="CHEBI:30616"/>
        <dbReference type="ChEBI" id="CHEBI:35235"/>
        <dbReference type="ChEBI" id="CHEBI:43474"/>
        <dbReference type="ChEBI" id="CHEBI:58173"/>
        <dbReference type="ChEBI" id="CHEBI:456216"/>
        <dbReference type="EC" id="6.3.2.2"/>
    </reaction>
</comment>
<dbReference type="Gene3D" id="3.30.590.20">
    <property type="match status" value="2"/>
</dbReference>
<proteinExistence type="inferred from homology"/>
<dbReference type="HAMAP" id="MF_02034">
    <property type="entry name" value="EgtA"/>
    <property type="match status" value="1"/>
</dbReference>
<evidence type="ECO:0000256" key="5">
    <source>
        <dbReference type="HAMAP-Rule" id="MF_02034"/>
    </source>
</evidence>
<keyword evidence="3 5" id="KW-0067">ATP-binding</keyword>
<dbReference type="GO" id="GO:0006750">
    <property type="term" value="P:glutathione biosynthetic process"/>
    <property type="evidence" value="ECO:0007669"/>
    <property type="project" value="UniProtKB-UniRule"/>
</dbReference>
<dbReference type="PANTHER" id="PTHR34378:SF1">
    <property type="entry name" value="GLUTAMATE--CYSTEINE LIGASE, CHLOROPLASTIC"/>
    <property type="match status" value="1"/>
</dbReference>
<protein>
    <recommendedName>
        <fullName evidence="5">Glutamate--cysteine ligase EgtA</fullName>
        <ecNumber evidence="5">6.3.2.2</ecNumber>
    </recommendedName>
    <alternativeName>
        <fullName evidence="5">Gamma-glutamylcysteine synthase</fullName>
        <shortName evidence="5">GCS</shortName>
        <shortName evidence="5">Gamma-ECS</shortName>
    </alternativeName>
</protein>
<evidence type="ECO:0000256" key="7">
    <source>
        <dbReference type="SAM" id="MobiDB-lite"/>
    </source>
</evidence>
<keyword evidence="2 5" id="KW-0547">Nucleotide-binding</keyword>
<keyword evidence="9" id="KW-1185">Reference proteome</keyword>
<evidence type="ECO:0000313" key="9">
    <source>
        <dbReference type="Proteomes" id="UP000604475"/>
    </source>
</evidence>
<evidence type="ECO:0000256" key="2">
    <source>
        <dbReference type="ARBA" id="ARBA00022741"/>
    </source>
</evidence>
<accession>A0A937UWH0</accession>
<dbReference type="InterPro" id="IPR035434">
    <property type="entry name" value="GCL_bact_plant"/>
</dbReference>
<dbReference type="Proteomes" id="UP000604475">
    <property type="component" value="Unassembled WGS sequence"/>
</dbReference>
<dbReference type="Pfam" id="PF04107">
    <property type="entry name" value="GCS2"/>
    <property type="match status" value="1"/>
</dbReference>
<comment type="similarity">
    <text evidence="5 6">Belongs to the glutamate--cysteine ligase type 2 family. EgtA subfamily.</text>
</comment>
<dbReference type="EMBL" id="JAEACQ010000381">
    <property type="protein sequence ID" value="MBL7633406.1"/>
    <property type="molecule type" value="Genomic_DNA"/>
</dbReference>
<keyword evidence="1 5" id="KW-0436">Ligase</keyword>
<dbReference type="InterPro" id="IPR006336">
    <property type="entry name" value="GCS2"/>
</dbReference>
<name>A0A937UWH0_9ACTN</name>
<evidence type="ECO:0000256" key="6">
    <source>
        <dbReference type="PIRNR" id="PIRNR017901"/>
    </source>
</evidence>
<sequence>MLRYATECLPARPGPRTVGIETEWLVVDQAASDAPVPPSRTSAALAELTGAPDATGATLPGGSRLTFEPGGQLELSGPPAPLPVALRHLRADLADVRATLAAAGLGLAGMGLDPLRPPVRWLGDDRYASMAEYWVVSGHDAGKIMMCSSASVQVNLDAGADPSDVVRRFRLAHRLQPVLTAMFAASPARLGALTGLCSARTRMWQSLDPTRSRRVGPAWVDAADLPDRWAEYLLSARLMMIRADEAPSAGRVGGGHDDGEHDHGGHDDGGRPLGQGDDHLAPGGGKRLVAVRDGSTFGDWLRGAGPVRRPPTLDDLALHATTVFPPVRPRGWLEIRYLDAQPDDGWLVPVAVTAALLDDPVAAAGAQVACCDADDGWIAASVHGPRDDALRRAALTCVDLALDGLARLGVDADVRADVARFRDEYPARGRAPADRLAERFARVGPASLLREQSRS</sequence>
<gene>
    <name evidence="5 8" type="primary">egtA</name>
    <name evidence="8" type="ORF">I7412_40885</name>
</gene>